<dbReference type="InterPro" id="IPR036873">
    <property type="entry name" value="Rhodanese-like_dom_sf"/>
</dbReference>
<evidence type="ECO:0000259" key="1">
    <source>
        <dbReference type="PROSITE" id="PS50206"/>
    </source>
</evidence>
<dbReference type="InterPro" id="IPR001763">
    <property type="entry name" value="Rhodanese-like_dom"/>
</dbReference>
<keyword evidence="3" id="KW-1185">Reference proteome</keyword>
<dbReference type="Pfam" id="PF00581">
    <property type="entry name" value="Rhodanese"/>
    <property type="match status" value="1"/>
</dbReference>
<dbReference type="EMBL" id="LARY01000001">
    <property type="protein sequence ID" value="RDX02088.1"/>
    <property type="molecule type" value="Genomic_DNA"/>
</dbReference>
<dbReference type="Gene3D" id="3.40.250.10">
    <property type="entry name" value="Rhodanese-like domain"/>
    <property type="match status" value="1"/>
</dbReference>
<feature type="domain" description="Rhodanese" evidence="1">
    <location>
        <begin position="23"/>
        <end position="113"/>
    </location>
</feature>
<dbReference type="AlphaFoldDB" id="A0A3D8TSW3"/>
<organism evidence="2 3">
    <name type="scientific">Listeria kieliensis</name>
    <dbReference type="NCBI Taxonomy" id="1621700"/>
    <lineage>
        <taxon>Bacteria</taxon>
        <taxon>Bacillati</taxon>
        <taxon>Bacillota</taxon>
        <taxon>Bacilli</taxon>
        <taxon>Bacillales</taxon>
        <taxon>Listeriaceae</taxon>
        <taxon>Listeria</taxon>
    </lineage>
</organism>
<reference evidence="3" key="1">
    <citation type="submission" date="2015-04" db="EMBL/GenBank/DDBJ databases">
        <authorList>
            <person name="Schardt J."/>
            <person name="Mueller-Herbst S."/>
            <person name="Scherer S."/>
            <person name="Huptas C."/>
        </authorList>
    </citation>
    <scope>NUCLEOTIDE SEQUENCE [LARGE SCALE GENOMIC DNA]</scope>
    <source>
        <strain evidence="3">Kiel-L1</strain>
    </source>
</reference>
<dbReference type="GO" id="GO:0016740">
    <property type="term" value="F:transferase activity"/>
    <property type="evidence" value="ECO:0007669"/>
    <property type="project" value="UniProtKB-KW"/>
</dbReference>
<comment type="caution">
    <text evidence="2">The sequence shown here is derived from an EMBL/GenBank/DDBJ whole genome shotgun (WGS) entry which is preliminary data.</text>
</comment>
<keyword evidence="2" id="KW-0808">Transferase</keyword>
<dbReference type="Proteomes" id="UP000257055">
    <property type="component" value="Unassembled WGS sequence"/>
</dbReference>
<accession>A0A3D8TSW3</accession>
<name>A0A3D8TSW3_9LIST</name>
<gene>
    <name evidence="2" type="ORF">UR08_00680</name>
</gene>
<evidence type="ECO:0000313" key="3">
    <source>
        <dbReference type="Proteomes" id="UP000257055"/>
    </source>
</evidence>
<dbReference type="PROSITE" id="PS50206">
    <property type="entry name" value="RHODANESE_3"/>
    <property type="match status" value="1"/>
</dbReference>
<proteinExistence type="predicted"/>
<protein>
    <submittedName>
        <fullName evidence="2">Sulfurtransferase</fullName>
    </submittedName>
</protein>
<sequence>MNKIELLETFLSISIDHNEVLQNPSRYTLIDIRNAPKEIKKDKIKDSLEIPMKTLADKLQTLDKSKTYVVYDWNAGTTLGKKAVLLLLQNDFDAFELSCAIEGWKGMNLPLETVNN</sequence>
<evidence type="ECO:0000313" key="2">
    <source>
        <dbReference type="EMBL" id="RDX02088.1"/>
    </source>
</evidence>
<dbReference type="SUPFAM" id="SSF52821">
    <property type="entry name" value="Rhodanese/Cell cycle control phosphatase"/>
    <property type="match status" value="1"/>
</dbReference>
<dbReference type="RefSeq" id="WP_115751756.1">
    <property type="nucleotide sequence ID" value="NZ_LARY01000001.1"/>
</dbReference>
<dbReference type="SMART" id="SM00450">
    <property type="entry name" value="RHOD"/>
    <property type="match status" value="1"/>
</dbReference>